<organism evidence="1">
    <name type="scientific">Arion vulgaris</name>
    <dbReference type="NCBI Taxonomy" id="1028688"/>
    <lineage>
        <taxon>Eukaryota</taxon>
        <taxon>Metazoa</taxon>
        <taxon>Spiralia</taxon>
        <taxon>Lophotrochozoa</taxon>
        <taxon>Mollusca</taxon>
        <taxon>Gastropoda</taxon>
        <taxon>Heterobranchia</taxon>
        <taxon>Euthyneura</taxon>
        <taxon>Panpulmonata</taxon>
        <taxon>Eupulmonata</taxon>
        <taxon>Stylommatophora</taxon>
        <taxon>Helicina</taxon>
        <taxon>Arionoidea</taxon>
        <taxon>Arionidae</taxon>
        <taxon>Arion</taxon>
    </lineage>
</organism>
<reference evidence="1" key="1">
    <citation type="submission" date="2014-12" db="EMBL/GenBank/DDBJ databases">
        <title>Insight into the proteome of Arion vulgaris.</title>
        <authorList>
            <person name="Aradska J."/>
            <person name="Bulat T."/>
            <person name="Smidak R."/>
            <person name="Sarate P."/>
            <person name="Gangsoo J."/>
            <person name="Sialana F."/>
            <person name="Bilban M."/>
            <person name="Lubec G."/>
        </authorList>
    </citation>
    <scope>NUCLEOTIDE SEQUENCE</scope>
    <source>
        <tissue evidence="1">Skin</tissue>
    </source>
</reference>
<sequence>NIYKDNSGKLSQVTPETAVKNVKEAQQYLMKRNEKNVININDVFDDEKLATEKREFTRKTSAKSTKVVPEIVVKARRGG</sequence>
<dbReference type="EMBL" id="HACG01005244">
    <property type="protein sequence ID" value="CEK52109.1"/>
    <property type="molecule type" value="Transcribed_RNA"/>
</dbReference>
<feature type="non-terminal residue" evidence="1">
    <location>
        <position position="1"/>
    </location>
</feature>
<protein>
    <submittedName>
        <fullName evidence="1">Uncharacterized protein</fullName>
    </submittedName>
</protein>
<evidence type="ECO:0000313" key="1">
    <source>
        <dbReference type="EMBL" id="CEK52109.1"/>
    </source>
</evidence>
<proteinExistence type="predicted"/>
<dbReference type="AlphaFoldDB" id="A0A0B6Y7I9"/>
<gene>
    <name evidence="1" type="primary">ORF15532</name>
</gene>
<accession>A0A0B6Y7I9</accession>
<feature type="non-terminal residue" evidence="1">
    <location>
        <position position="79"/>
    </location>
</feature>
<name>A0A0B6Y7I9_9EUPU</name>